<evidence type="ECO:0000313" key="1">
    <source>
        <dbReference type="EMBL" id="KAA0258254.1"/>
    </source>
</evidence>
<dbReference type="OrthoDB" id="6636853at2"/>
<accession>A0A5A8F685</accession>
<name>A0A5A8F685_9BACT</name>
<dbReference type="AlphaFoldDB" id="A0A5A8F685"/>
<comment type="caution">
    <text evidence="1">The sequence shown here is derived from an EMBL/GenBank/DDBJ whole genome shotgun (WGS) entry which is preliminary data.</text>
</comment>
<dbReference type="RefSeq" id="WP_149266574.1">
    <property type="nucleotide sequence ID" value="NZ_VFJB01000005.1"/>
</dbReference>
<reference evidence="1 2" key="1">
    <citation type="submission" date="2019-06" db="EMBL/GenBank/DDBJ databases">
        <title>Genomic insights into carbon and energy metabolism of Deferribacter autotrophicus revealed new metabolic traits in the phylum Deferribacteres.</title>
        <authorList>
            <person name="Slobodkin A.I."/>
            <person name="Slobodkina G.B."/>
            <person name="Allioux M."/>
            <person name="Alain K."/>
            <person name="Jebbar M."/>
            <person name="Shadrin V."/>
            <person name="Kublanov I.V."/>
            <person name="Toshchakov S.V."/>
            <person name="Bonch-Osmolovskaya E.A."/>
        </authorList>
    </citation>
    <scope>NUCLEOTIDE SEQUENCE [LARGE SCALE GENOMIC DNA]</scope>
    <source>
        <strain evidence="1 2">SL50</strain>
    </source>
</reference>
<evidence type="ECO:0000313" key="2">
    <source>
        <dbReference type="Proteomes" id="UP000322876"/>
    </source>
</evidence>
<organism evidence="1 2">
    <name type="scientific">Deferribacter autotrophicus</name>
    <dbReference type="NCBI Taxonomy" id="500465"/>
    <lineage>
        <taxon>Bacteria</taxon>
        <taxon>Pseudomonadati</taxon>
        <taxon>Deferribacterota</taxon>
        <taxon>Deferribacteres</taxon>
        <taxon>Deferribacterales</taxon>
        <taxon>Deferribacteraceae</taxon>
        <taxon>Deferribacter</taxon>
    </lineage>
</organism>
<keyword evidence="2" id="KW-1185">Reference proteome</keyword>
<protein>
    <submittedName>
        <fullName evidence="1">Uncharacterized protein</fullName>
    </submittedName>
</protein>
<sequence>MRDKNYITIANMNEVLEKVKKDYDSVYVKDGYIIIKTVDEYDIPLKKCKTAEEILEWVHHLLGKKWASRGIIRRFIEIACSENNIDVNF</sequence>
<dbReference type="EMBL" id="VFJB01000005">
    <property type="protein sequence ID" value="KAA0258254.1"/>
    <property type="molecule type" value="Genomic_DNA"/>
</dbReference>
<proteinExistence type="predicted"/>
<gene>
    <name evidence="1" type="ORF">FHQ18_07630</name>
</gene>
<dbReference type="Proteomes" id="UP000322876">
    <property type="component" value="Unassembled WGS sequence"/>
</dbReference>